<dbReference type="InterPro" id="IPR007863">
    <property type="entry name" value="Peptidase_M16_C"/>
</dbReference>
<dbReference type="InterPro" id="IPR055130">
    <property type="entry name" value="PreP_C"/>
</dbReference>
<protein>
    <submittedName>
        <fullName evidence="2">Peptidase M16C associated domain protein</fullName>
    </submittedName>
</protein>
<dbReference type="Pfam" id="PF00675">
    <property type="entry name" value="Peptidase_M16"/>
    <property type="match status" value="1"/>
</dbReference>
<dbReference type="eggNOG" id="COG1026">
    <property type="taxonomic scope" value="Bacteria"/>
</dbReference>
<proteinExistence type="predicted"/>
<sequence length="968" mass="105038">MTIQDALRPGVQLGRYTVERVQDLPEIDARITFLRHDLGARHMHVHRADDNLAFGVVFPTVPQDSTGVAHILEHVALMGSANYPVPDPFFAMLPRSLNTFMNAFTSSDWTAYPFSTRNTQDYFNLLSVYLDAAFFPLLRYESFRQDGHRLEFETPGDAKSALKLGGVVYNEMKGAMAAPASIMYRAIGKALYPDLTYANNSGGEPNDIPSLTWEDLRAFHARHYHPSNAFFYTYGSLPLEQSLQVIEERVMSKFTPQALDVSIPDQTPFAEPRALALSYPGTDLEGGAQGTVAWKLGRSFDASENLKWSVLSELLLGNPAAPLYHALIESGVGSSLADASGYHDNFREGAFTVGLKGVSAARVNEVEALVLNALQTIARDGIPAELVDSALHQFEIAQKEVSNAGWPYGLKLMMRGLGPWLHGGDPISALNIDVELARLQAARAEHPRLFEEVIEAELLRNPHRATITLTPDADLAARTEAEERALVERLTATFTDEDRQRVLDENAALDAMREADVDHGVLPTLSTADIPTGVPRPAYTTEETPGAIIGRVPQPTSGLVYLDVQVRVNHLPGDLLDLLPLYAFALTRSGAAGLTDVQMTRRVEAVTGGVSASVGSGVAPSELQDLRAAFTLSGKALSRNADALVSVLHDYLTAPQFTPERVRQLLRQRVTALRASVVSSGTDYALRTATAQLTPEGALDERQGGITHLRTLEAAQTDEAIAALLDQFARLQRALLDGRARVCLTAQDADLNLDLTAVTQAFQGTAPDAPVSAALSPRTPVAYTVDTPVAYNVRAYPGVPYTHADNAALLVLSRLLRTTYLQKELRERGGAYGGYATFDPRGGVFGLASYRDPHIARTYGVFDRAQSALASLTDRDLTEAILSASKQLDPLTSPDTVGRLRFYGDLGGYTADVQEAYKARLLAVTQDDLRRVASTYLRADAAANATVAGRNPNAETADAGLTFDVRTL</sequence>
<dbReference type="Pfam" id="PF05193">
    <property type="entry name" value="Peptidase_M16_C"/>
    <property type="match status" value="1"/>
</dbReference>
<dbReference type="InterPro" id="IPR011249">
    <property type="entry name" value="Metalloenz_LuxS/M16"/>
</dbReference>
<dbReference type="Gene3D" id="3.30.830.10">
    <property type="entry name" value="Metalloenzyme, LuxS/M16 peptidase-like"/>
    <property type="match status" value="4"/>
</dbReference>
<evidence type="ECO:0000259" key="1">
    <source>
        <dbReference type="SMART" id="SM01264"/>
    </source>
</evidence>
<dbReference type="HOGENOM" id="CLU_009165_1_0_0"/>
<dbReference type="InterPro" id="IPR013578">
    <property type="entry name" value="Peptidase_M16C_assoc"/>
</dbReference>
<dbReference type="AlphaFoldDB" id="E8U8F5"/>
<dbReference type="PANTHER" id="PTHR43016:SF13">
    <property type="entry name" value="PRESEQUENCE PROTEASE, MITOCHONDRIAL"/>
    <property type="match status" value="1"/>
</dbReference>
<evidence type="ECO:0000313" key="3">
    <source>
        <dbReference type="Proteomes" id="UP000008635"/>
    </source>
</evidence>
<dbReference type="GO" id="GO:0006508">
    <property type="term" value="P:proteolysis"/>
    <property type="evidence" value="ECO:0007669"/>
    <property type="project" value="InterPro"/>
</dbReference>
<dbReference type="SUPFAM" id="SSF63411">
    <property type="entry name" value="LuxS/MPP-like metallohydrolase"/>
    <property type="match status" value="4"/>
</dbReference>
<gene>
    <name evidence="2" type="ordered locus">Deima_1695</name>
</gene>
<organism evidence="2 3">
    <name type="scientific">Deinococcus maricopensis (strain DSM 21211 / LMG 22137 / NRRL B-23946 / LB-34)</name>
    <dbReference type="NCBI Taxonomy" id="709986"/>
    <lineage>
        <taxon>Bacteria</taxon>
        <taxon>Thermotogati</taxon>
        <taxon>Deinococcota</taxon>
        <taxon>Deinococci</taxon>
        <taxon>Deinococcales</taxon>
        <taxon>Deinococcaceae</taxon>
        <taxon>Deinococcus</taxon>
    </lineage>
</organism>
<dbReference type="Proteomes" id="UP000008635">
    <property type="component" value="Chromosome"/>
</dbReference>
<reference evidence="2 3" key="1">
    <citation type="journal article" date="2011" name="Stand. Genomic Sci.">
        <title>Complete genome sequence of Deinococcus maricopensis type strain (LB-34).</title>
        <authorList>
            <person name="Pukall R."/>
            <person name="Zeytun A."/>
            <person name="Lucas S."/>
            <person name="Lapidus A."/>
            <person name="Hammon N."/>
            <person name="Deshpande S."/>
            <person name="Nolan M."/>
            <person name="Cheng J.F."/>
            <person name="Pitluck S."/>
            <person name="Liolios K."/>
            <person name="Pagani I."/>
            <person name="Mikhailova N."/>
            <person name="Ivanova N."/>
            <person name="Mavromatis K."/>
            <person name="Pati A."/>
            <person name="Tapia R."/>
            <person name="Han C."/>
            <person name="Goodwin L."/>
            <person name="Chen A."/>
            <person name="Palaniappan K."/>
            <person name="Land M."/>
            <person name="Hauser L."/>
            <person name="Chang Y.J."/>
            <person name="Jeffries C.D."/>
            <person name="Brambilla E.M."/>
            <person name="Rohde M."/>
            <person name="Goker M."/>
            <person name="Detter J.C."/>
            <person name="Woyke T."/>
            <person name="Bristow J."/>
            <person name="Eisen J.A."/>
            <person name="Markowitz V."/>
            <person name="Hugenholtz P."/>
            <person name="Kyrpides N.C."/>
            <person name="Klenk H.P."/>
        </authorList>
    </citation>
    <scope>NUCLEOTIDE SEQUENCE [LARGE SCALE GENOMIC DNA]</scope>
    <source>
        <strain evidence="3">DSM 21211 / LMG 22137 / NRRL B-23946 / LB-34</strain>
    </source>
</reference>
<feature type="domain" description="Peptidase M16C associated" evidence="1">
    <location>
        <begin position="469"/>
        <end position="715"/>
    </location>
</feature>
<accession>E8U8F5</accession>
<dbReference type="KEGG" id="dmr:Deima_1695"/>
<dbReference type="InterPro" id="IPR011765">
    <property type="entry name" value="Pept_M16_N"/>
</dbReference>
<dbReference type="GO" id="GO:0046872">
    <property type="term" value="F:metal ion binding"/>
    <property type="evidence" value="ECO:0007669"/>
    <property type="project" value="InterPro"/>
</dbReference>
<reference evidence="3" key="2">
    <citation type="submission" date="2011-01" db="EMBL/GenBank/DDBJ databases">
        <title>The complete genome of Deinococcus maricopensis DSM 21211.</title>
        <authorList>
            <consortium name="US DOE Joint Genome Institute (JGI-PGF)"/>
            <person name="Lucas S."/>
            <person name="Copeland A."/>
            <person name="Lapidus A."/>
            <person name="Goodwin L."/>
            <person name="Pitluck S."/>
            <person name="Kyrpides N."/>
            <person name="Mavromatis K."/>
            <person name="Pagani I."/>
            <person name="Ivanova N."/>
            <person name="Ovchinnikova G."/>
            <person name="Zeytun A."/>
            <person name="Detter J.C."/>
            <person name="Han C."/>
            <person name="Land M."/>
            <person name="Hauser L."/>
            <person name="Markowitz V."/>
            <person name="Cheng J.-F."/>
            <person name="Hugenholtz P."/>
            <person name="Woyke T."/>
            <person name="Wu D."/>
            <person name="Pukall R."/>
            <person name="Gehrich-Schroeter G."/>
            <person name="Brambilla E."/>
            <person name="Klenk H.-P."/>
            <person name="Eisen J.A."/>
        </authorList>
    </citation>
    <scope>NUCLEOTIDE SEQUENCE [LARGE SCALE GENOMIC DNA]</scope>
    <source>
        <strain evidence="3">DSM 21211 / LMG 22137 / NRRL B-23946 / LB-34</strain>
    </source>
</reference>
<dbReference type="STRING" id="709986.Deima_1695"/>
<dbReference type="EMBL" id="CP002454">
    <property type="protein sequence ID" value="ADV67344.1"/>
    <property type="molecule type" value="Genomic_DNA"/>
</dbReference>
<dbReference type="RefSeq" id="WP_013556849.1">
    <property type="nucleotide sequence ID" value="NC_014958.1"/>
</dbReference>
<evidence type="ECO:0000313" key="2">
    <source>
        <dbReference type="EMBL" id="ADV67344.1"/>
    </source>
</evidence>
<dbReference type="FunFam" id="3.30.830.10:FF:000011">
    <property type="entry name" value="Presequence protease, mitochondrial"/>
    <property type="match status" value="1"/>
</dbReference>
<dbReference type="Pfam" id="PF22516">
    <property type="entry name" value="PreP_C"/>
    <property type="match status" value="1"/>
</dbReference>
<name>E8U8F5_DEIML</name>
<dbReference type="PANTHER" id="PTHR43016">
    <property type="entry name" value="PRESEQUENCE PROTEASE"/>
    <property type="match status" value="1"/>
</dbReference>
<keyword evidence="3" id="KW-1185">Reference proteome</keyword>
<dbReference type="SMART" id="SM01264">
    <property type="entry name" value="M16C_associated"/>
    <property type="match status" value="1"/>
</dbReference>
<dbReference type="Pfam" id="PF08367">
    <property type="entry name" value="M16C_assoc"/>
    <property type="match status" value="1"/>
</dbReference>